<proteinExistence type="inferred from homology"/>
<evidence type="ECO:0000313" key="5">
    <source>
        <dbReference type="Proteomes" id="UP001341281"/>
    </source>
</evidence>
<gene>
    <name evidence="4" type="ORF">U9M48_029443</name>
</gene>
<dbReference type="PANTHER" id="PTHR10772">
    <property type="entry name" value="10 KDA HEAT SHOCK PROTEIN"/>
    <property type="match status" value="1"/>
</dbReference>
<dbReference type="PANTHER" id="PTHR10772:SF63">
    <property type="entry name" value="20 KDA CHAPERONIN, CHLOROPLASTIC"/>
    <property type="match status" value="1"/>
</dbReference>
<name>A0AAQ3X242_PASNO</name>
<dbReference type="GO" id="GO:0046872">
    <property type="term" value="F:metal ion binding"/>
    <property type="evidence" value="ECO:0007669"/>
    <property type="project" value="TreeGrafter"/>
</dbReference>
<dbReference type="GO" id="GO:0009507">
    <property type="term" value="C:chloroplast"/>
    <property type="evidence" value="ECO:0007669"/>
    <property type="project" value="TreeGrafter"/>
</dbReference>
<dbReference type="InterPro" id="IPR037124">
    <property type="entry name" value="Chaperonin_GroES_sf"/>
</dbReference>
<protein>
    <submittedName>
        <fullName evidence="4">Uncharacterized protein</fullName>
    </submittedName>
</protein>
<dbReference type="GO" id="GO:0051087">
    <property type="term" value="F:protein-folding chaperone binding"/>
    <property type="evidence" value="ECO:0007669"/>
    <property type="project" value="TreeGrafter"/>
</dbReference>
<dbReference type="InterPro" id="IPR020818">
    <property type="entry name" value="Chaperonin_GroES"/>
</dbReference>
<dbReference type="PRINTS" id="PR00297">
    <property type="entry name" value="CHAPERONIN10"/>
</dbReference>
<dbReference type="Gene3D" id="2.30.33.40">
    <property type="entry name" value="GroES chaperonin"/>
    <property type="match status" value="2"/>
</dbReference>
<accession>A0AAQ3X242</accession>
<feature type="non-terminal residue" evidence="4">
    <location>
        <position position="154"/>
    </location>
</feature>
<sequence length="154" mass="16660">TGAEVVYSKYAGTEIEFNDSKHLILKEDDIIGVLETDGVKDMKPFNDRVLIKVAQAEDKTPGGLILTETTKREATHRNCEFSHKLSFICSAAVVAVGLGPLDEEGKRQPLSVSAGSTVLHSKYAGSARVQGRYLTARATYIVLRASDVDGCCDL</sequence>
<dbReference type="GO" id="GO:0005739">
    <property type="term" value="C:mitochondrion"/>
    <property type="evidence" value="ECO:0007669"/>
    <property type="project" value="TreeGrafter"/>
</dbReference>
<dbReference type="GO" id="GO:0051082">
    <property type="term" value="F:unfolded protein binding"/>
    <property type="evidence" value="ECO:0007669"/>
    <property type="project" value="TreeGrafter"/>
</dbReference>
<dbReference type="SUPFAM" id="SSF50129">
    <property type="entry name" value="GroES-like"/>
    <property type="match status" value="2"/>
</dbReference>
<comment type="similarity">
    <text evidence="1 3">Belongs to the GroES chaperonin family.</text>
</comment>
<dbReference type="Proteomes" id="UP001341281">
    <property type="component" value="Chromosome 06"/>
</dbReference>
<evidence type="ECO:0000256" key="2">
    <source>
        <dbReference type="ARBA" id="ARBA00023186"/>
    </source>
</evidence>
<dbReference type="CDD" id="cd00320">
    <property type="entry name" value="cpn10"/>
    <property type="match status" value="2"/>
</dbReference>
<dbReference type="SMART" id="SM00883">
    <property type="entry name" value="Cpn10"/>
    <property type="match status" value="1"/>
</dbReference>
<organism evidence="4 5">
    <name type="scientific">Paspalum notatum var. saurae</name>
    <dbReference type="NCBI Taxonomy" id="547442"/>
    <lineage>
        <taxon>Eukaryota</taxon>
        <taxon>Viridiplantae</taxon>
        <taxon>Streptophyta</taxon>
        <taxon>Embryophyta</taxon>
        <taxon>Tracheophyta</taxon>
        <taxon>Spermatophyta</taxon>
        <taxon>Magnoliopsida</taxon>
        <taxon>Liliopsida</taxon>
        <taxon>Poales</taxon>
        <taxon>Poaceae</taxon>
        <taxon>PACMAD clade</taxon>
        <taxon>Panicoideae</taxon>
        <taxon>Andropogonodae</taxon>
        <taxon>Paspaleae</taxon>
        <taxon>Paspalinae</taxon>
        <taxon>Paspalum</taxon>
    </lineage>
</organism>
<evidence type="ECO:0000256" key="3">
    <source>
        <dbReference type="RuleBase" id="RU003479"/>
    </source>
</evidence>
<keyword evidence="2 3" id="KW-0143">Chaperone</keyword>
<dbReference type="GO" id="GO:0044183">
    <property type="term" value="F:protein folding chaperone"/>
    <property type="evidence" value="ECO:0007669"/>
    <property type="project" value="InterPro"/>
</dbReference>
<dbReference type="AlphaFoldDB" id="A0AAQ3X242"/>
<evidence type="ECO:0000313" key="4">
    <source>
        <dbReference type="EMBL" id="WVZ82146.1"/>
    </source>
</evidence>
<reference evidence="4 5" key="1">
    <citation type="submission" date="2024-02" db="EMBL/GenBank/DDBJ databases">
        <title>High-quality chromosome-scale genome assembly of Pensacola bahiagrass (Paspalum notatum Flugge var. saurae).</title>
        <authorList>
            <person name="Vega J.M."/>
            <person name="Podio M."/>
            <person name="Orjuela J."/>
            <person name="Siena L.A."/>
            <person name="Pessino S.C."/>
            <person name="Combes M.C."/>
            <person name="Mariac C."/>
            <person name="Albertini E."/>
            <person name="Pupilli F."/>
            <person name="Ortiz J.P.A."/>
            <person name="Leblanc O."/>
        </authorList>
    </citation>
    <scope>NUCLEOTIDE SEQUENCE [LARGE SCALE GENOMIC DNA]</scope>
    <source>
        <strain evidence="4">R1</strain>
        <tissue evidence="4">Leaf</tissue>
    </source>
</reference>
<dbReference type="EMBL" id="CP144750">
    <property type="protein sequence ID" value="WVZ82146.1"/>
    <property type="molecule type" value="Genomic_DNA"/>
</dbReference>
<dbReference type="GO" id="GO:0005524">
    <property type="term" value="F:ATP binding"/>
    <property type="evidence" value="ECO:0007669"/>
    <property type="project" value="InterPro"/>
</dbReference>
<keyword evidence="5" id="KW-1185">Reference proteome</keyword>
<dbReference type="InterPro" id="IPR011032">
    <property type="entry name" value="GroES-like_sf"/>
</dbReference>
<evidence type="ECO:0000256" key="1">
    <source>
        <dbReference type="ARBA" id="ARBA00006975"/>
    </source>
</evidence>
<dbReference type="Pfam" id="PF00166">
    <property type="entry name" value="Cpn10"/>
    <property type="match status" value="3"/>
</dbReference>